<protein>
    <submittedName>
        <fullName evidence="2">Class I SAM-dependent methyltransferase</fullName>
    </submittedName>
</protein>
<comment type="caution">
    <text evidence="2">The sequence shown here is derived from an EMBL/GenBank/DDBJ whole genome shotgun (WGS) entry which is preliminary data.</text>
</comment>
<dbReference type="Proteomes" id="UP000243494">
    <property type="component" value="Unassembled WGS sequence"/>
</dbReference>
<dbReference type="GO" id="GO:0008757">
    <property type="term" value="F:S-adenosylmethionine-dependent methyltransferase activity"/>
    <property type="evidence" value="ECO:0007669"/>
    <property type="project" value="InterPro"/>
</dbReference>
<name>A0A371IS11_9FIRM</name>
<keyword evidence="3" id="KW-1185">Reference proteome</keyword>
<dbReference type="SUPFAM" id="SSF53335">
    <property type="entry name" value="S-adenosyl-L-methionine-dependent methyltransferases"/>
    <property type="match status" value="1"/>
</dbReference>
<evidence type="ECO:0000259" key="1">
    <source>
        <dbReference type="Pfam" id="PF08241"/>
    </source>
</evidence>
<reference evidence="2 3" key="1">
    <citation type="journal article" date="2017" name="Genome Announc.">
        <title>Draft Genome Sequence of Romboutsia maritimum sp. nov. Strain CCRI-22766(T), Isolated from Coastal Estuarine Mud.</title>
        <authorList>
            <person name="Maheux A.F."/>
            <person name="Boudreau D.K."/>
            <person name="Berube E."/>
            <person name="Boissinot M."/>
            <person name="Raymond F."/>
            <person name="Brodeur S."/>
            <person name="Corbeil J."/>
            <person name="Brightwell G."/>
            <person name="Broda D."/>
            <person name="Omar R.F."/>
            <person name="Bergeron M.G."/>
        </authorList>
    </citation>
    <scope>NUCLEOTIDE SEQUENCE [LARGE SCALE GENOMIC DNA]</scope>
    <source>
        <strain evidence="2 3">CCRI-22766</strain>
    </source>
</reference>
<dbReference type="RefSeq" id="WP_095406840.1">
    <property type="nucleotide sequence ID" value="NZ_NOJZ02000015.1"/>
</dbReference>
<dbReference type="Gene3D" id="3.40.50.150">
    <property type="entry name" value="Vaccinia Virus protein VP39"/>
    <property type="match status" value="1"/>
</dbReference>
<dbReference type="EMBL" id="NOJZ02000015">
    <property type="protein sequence ID" value="RDY23267.1"/>
    <property type="molecule type" value="Genomic_DNA"/>
</dbReference>
<dbReference type="InterPro" id="IPR029063">
    <property type="entry name" value="SAM-dependent_MTases_sf"/>
</dbReference>
<feature type="domain" description="Methyltransferase type 11" evidence="1">
    <location>
        <begin position="49"/>
        <end position="142"/>
    </location>
</feature>
<evidence type="ECO:0000313" key="2">
    <source>
        <dbReference type="EMBL" id="RDY23267.1"/>
    </source>
</evidence>
<keyword evidence="2" id="KW-0489">Methyltransferase</keyword>
<organism evidence="2 3">
    <name type="scientific">Romboutsia maritimum</name>
    <dbReference type="NCBI Taxonomy" id="2020948"/>
    <lineage>
        <taxon>Bacteria</taxon>
        <taxon>Bacillati</taxon>
        <taxon>Bacillota</taxon>
        <taxon>Clostridia</taxon>
        <taxon>Peptostreptococcales</taxon>
        <taxon>Peptostreptococcaceae</taxon>
        <taxon>Romboutsia</taxon>
    </lineage>
</organism>
<accession>A0A371IS11</accession>
<dbReference type="InterPro" id="IPR013216">
    <property type="entry name" value="Methyltransf_11"/>
</dbReference>
<dbReference type="OrthoDB" id="9808140at2"/>
<evidence type="ECO:0000313" key="3">
    <source>
        <dbReference type="Proteomes" id="UP000243494"/>
    </source>
</evidence>
<dbReference type="AlphaFoldDB" id="A0A371IS11"/>
<dbReference type="GO" id="GO:0032259">
    <property type="term" value="P:methylation"/>
    <property type="evidence" value="ECO:0007669"/>
    <property type="project" value="UniProtKB-KW"/>
</dbReference>
<keyword evidence="2" id="KW-0808">Transferase</keyword>
<dbReference type="Pfam" id="PF08241">
    <property type="entry name" value="Methyltransf_11"/>
    <property type="match status" value="1"/>
</dbReference>
<dbReference type="CDD" id="cd02440">
    <property type="entry name" value="AdoMet_MTases"/>
    <property type="match status" value="1"/>
</dbReference>
<proteinExistence type="predicted"/>
<gene>
    <name evidence="2" type="ORF">CHF27_008975</name>
</gene>
<sequence length="244" mass="28778">MREFKVKGLTFEVDMQTSAYDINKLIELYWKSHPRFNYFKNCKKNSEFLDIGCSDGGLIFWKDWIDPIRNDIKLHGVDIFEGLYTDRLQSFNICNLEQDKLPHCDNTFDSVYICHVLEHLKNPKKIVDEIYRVLKTKGTAYIEIPGENSLNLPTMSDFEEVGLKVSTMNFHDDKTHIKTYEVEELVNLFNEDKKFNIIQSGNIRDEYLADLLISSGFEAKNQEITTYGLWLKFRWSNYIILEKK</sequence>